<comment type="subcellular location">
    <subcellularLocation>
        <location evidence="1 10">Cytoplasm</location>
    </subcellularLocation>
</comment>
<protein>
    <recommendedName>
        <fullName evidence="10">Lysine--tRNA ligase</fullName>
        <ecNumber evidence="10">6.1.1.6</ecNumber>
    </recommendedName>
    <alternativeName>
        <fullName evidence="10">Lysyl-tRNA synthetase</fullName>
        <shortName evidence="10">LysRS</shortName>
    </alternativeName>
</protein>
<dbReference type="NCBIfam" id="TIGR00467">
    <property type="entry name" value="lysS_arch"/>
    <property type="match status" value="1"/>
</dbReference>
<dbReference type="Gene3D" id="1.10.10.770">
    <property type="match status" value="1"/>
</dbReference>
<organism evidence="11 12">
    <name type="scientific">Candidatus Aphodenecus pullistercoris</name>
    <dbReference type="NCBI Taxonomy" id="2840669"/>
    <lineage>
        <taxon>Bacteria</taxon>
        <taxon>Pseudomonadati</taxon>
        <taxon>Spirochaetota</taxon>
        <taxon>Spirochaetia</taxon>
        <taxon>Spirochaetales</taxon>
        <taxon>Candidatus Aphodenecus</taxon>
    </lineage>
</organism>
<dbReference type="PROSITE" id="PS00178">
    <property type="entry name" value="AA_TRNA_LIGASE_I"/>
    <property type="match status" value="1"/>
</dbReference>
<dbReference type="InterPro" id="IPR020751">
    <property type="entry name" value="aa-tRNA-synth_I_codon-bd_sub2"/>
</dbReference>
<sequence>MSEASSHWADIYADKIIREKGDKEVYTCASGITPSGTVHIGNFREIISVELVVRALRAKGRKVRFIYSWDDYDVFRKVPKNMPEPELLATYLRKPITLVPDTTGKAPNYARKNEMDVEEILPTVGVSPEYLYQAERYRSGMYAEGMRRALEKKDEIRAILNEYRTEPLDDDWWPISIFSSFTDKDTTTVLGWDGEWAVRYRDDSTGQEETVDLRTTSCAKLPWRIDWPMRWAREGVDFEPAGKDHHSEGGSFDTSRKIVELFGGHAPVSFQYDFISIKGRGGKISSSSGEVISLYDVLEVYTPEVCRYLFVSTRPNSEFAISFDLDVLKIYEDYDNCERIYFGLLDVNEKRREKEKRIYELSQVGEEIPSEPGYQIPFRHLCNLLQIHSGDIEAVIATLDGITQSQKERLRVRCRCAWAWIQNFAPEDFRFSLDDGTRELVELTEGELGAIRDLRTYIADELDRLDEKDFSTYIYKAAEDNGVEKGAFFTAVYKVLIGKQRGPKLAGFLKACSTERLLSILSRY</sequence>
<dbReference type="SUPFAM" id="SSF48163">
    <property type="entry name" value="An anticodon-binding domain of class I aminoacyl-tRNA synthetases"/>
    <property type="match status" value="1"/>
</dbReference>
<evidence type="ECO:0000313" key="11">
    <source>
        <dbReference type="EMBL" id="MBO8443036.1"/>
    </source>
</evidence>
<keyword evidence="4 10" id="KW-0436">Ligase</keyword>
<dbReference type="GO" id="GO:0006430">
    <property type="term" value="P:lysyl-tRNA aminoacylation"/>
    <property type="evidence" value="ECO:0007669"/>
    <property type="project" value="UniProtKB-UniRule"/>
</dbReference>
<dbReference type="EC" id="6.1.1.6" evidence="10"/>
<evidence type="ECO:0000256" key="8">
    <source>
        <dbReference type="ARBA" id="ARBA00023146"/>
    </source>
</evidence>
<dbReference type="PANTHER" id="PTHR37940:SF1">
    <property type="entry name" value="LYSINE--TRNA LIGASE"/>
    <property type="match status" value="1"/>
</dbReference>
<keyword evidence="7 10" id="KW-0648">Protein biosynthesis</keyword>
<keyword evidence="6 10" id="KW-0067">ATP-binding</keyword>
<dbReference type="InterPro" id="IPR014729">
    <property type="entry name" value="Rossmann-like_a/b/a_fold"/>
</dbReference>
<evidence type="ECO:0000256" key="3">
    <source>
        <dbReference type="ARBA" id="ARBA00022490"/>
    </source>
</evidence>
<keyword evidence="5 10" id="KW-0547">Nucleotide-binding</keyword>
<dbReference type="GO" id="GO:0000049">
    <property type="term" value="F:tRNA binding"/>
    <property type="evidence" value="ECO:0007669"/>
    <property type="project" value="InterPro"/>
</dbReference>
<reference evidence="11" key="1">
    <citation type="submission" date="2020-10" db="EMBL/GenBank/DDBJ databases">
        <authorList>
            <person name="Gilroy R."/>
        </authorList>
    </citation>
    <scope>NUCLEOTIDE SEQUENCE</scope>
    <source>
        <strain evidence="11">11167</strain>
    </source>
</reference>
<comment type="catalytic activity">
    <reaction evidence="9 10">
        <text>tRNA(Lys) + L-lysine + ATP = L-lysyl-tRNA(Lys) + AMP + diphosphate</text>
        <dbReference type="Rhea" id="RHEA:20792"/>
        <dbReference type="Rhea" id="RHEA-COMP:9696"/>
        <dbReference type="Rhea" id="RHEA-COMP:9697"/>
        <dbReference type="ChEBI" id="CHEBI:30616"/>
        <dbReference type="ChEBI" id="CHEBI:32551"/>
        <dbReference type="ChEBI" id="CHEBI:33019"/>
        <dbReference type="ChEBI" id="CHEBI:78442"/>
        <dbReference type="ChEBI" id="CHEBI:78529"/>
        <dbReference type="ChEBI" id="CHEBI:456215"/>
        <dbReference type="EC" id="6.1.1.6"/>
    </reaction>
</comment>
<keyword evidence="3 10" id="KW-0963">Cytoplasm</keyword>
<gene>
    <name evidence="10" type="primary">lysS</name>
    <name evidence="11" type="ORF">IAC42_04680</name>
</gene>
<dbReference type="GO" id="GO:0005737">
    <property type="term" value="C:cytoplasm"/>
    <property type="evidence" value="ECO:0007669"/>
    <property type="project" value="UniProtKB-SubCell"/>
</dbReference>
<name>A0A9D9EAN0_9SPIR</name>
<dbReference type="InterPro" id="IPR002904">
    <property type="entry name" value="Lys-tRNA-ligase"/>
</dbReference>
<dbReference type="Gene3D" id="1.10.10.350">
    <property type="match status" value="1"/>
</dbReference>
<dbReference type="Gene3D" id="3.40.50.620">
    <property type="entry name" value="HUPs"/>
    <property type="match status" value="2"/>
</dbReference>
<dbReference type="HAMAP" id="MF_00177">
    <property type="entry name" value="Lys_tRNA_synth_class1"/>
    <property type="match status" value="1"/>
</dbReference>
<dbReference type="AlphaFoldDB" id="A0A9D9EAN0"/>
<comment type="caution">
    <text evidence="11">The sequence shown here is derived from an EMBL/GenBank/DDBJ whole genome shotgun (WGS) entry which is preliminary data.</text>
</comment>
<comment type="similarity">
    <text evidence="2 10">Belongs to the class-I aminoacyl-tRNA synthetase family.</text>
</comment>
<evidence type="ECO:0000256" key="9">
    <source>
        <dbReference type="ARBA" id="ARBA00048573"/>
    </source>
</evidence>
<dbReference type="InterPro" id="IPR001412">
    <property type="entry name" value="aa-tRNA-synth_I_CS"/>
</dbReference>
<dbReference type="InterPro" id="IPR008925">
    <property type="entry name" value="aa_tRNA-synth_I_cd-bd_sf"/>
</dbReference>
<evidence type="ECO:0000313" key="12">
    <source>
        <dbReference type="Proteomes" id="UP000823633"/>
    </source>
</evidence>
<dbReference type="EMBL" id="JADIMU010000029">
    <property type="protein sequence ID" value="MBO8443036.1"/>
    <property type="molecule type" value="Genomic_DNA"/>
</dbReference>
<feature type="short sequence motif" description="'KMSKS' region" evidence="10">
    <location>
        <begin position="283"/>
        <end position="287"/>
    </location>
</feature>
<dbReference type="Proteomes" id="UP000823633">
    <property type="component" value="Unassembled WGS sequence"/>
</dbReference>
<feature type="short sequence motif" description="'HIGH' region" evidence="10">
    <location>
        <begin position="34"/>
        <end position="42"/>
    </location>
</feature>
<proteinExistence type="inferred from homology"/>
<comment type="caution">
    <text evidence="10">Lacks conserved residue(s) required for the propagation of feature annotation.</text>
</comment>
<evidence type="ECO:0000256" key="7">
    <source>
        <dbReference type="ARBA" id="ARBA00022917"/>
    </source>
</evidence>
<reference evidence="11" key="2">
    <citation type="journal article" date="2021" name="PeerJ">
        <title>Extensive microbial diversity within the chicken gut microbiome revealed by metagenomics and culture.</title>
        <authorList>
            <person name="Gilroy R."/>
            <person name="Ravi A."/>
            <person name="Getino M."/>
            <person name="Pursley I."/>
            <person name="Horton D.L."/>
            <person name="Alikhan N.F."/>
            <person name="Baker D."/>
            <person name="Gharbi K."/>
            <person name="Hall N."/>
            <person name="Watson M."/>
            <person name="Adriaenssens E.M."/>
            <person name="Foster-Nyarko E."/>
            <person name="Jarju S."/>
            <person name="Secka A."/>
            <person name="Antonio M."/>
            <person name="Oren A."/>
            <person name="Chaudhuri R.R."/>
            <person name="La Ragione R."/>
            <person name="Hildebrand F."/>
            <person name="Pallen M.J."/>
        </authorList>
    </citation>
    <scope>NUCLEOTIDE SEQUENCE</scope>
    <source>
        <strain evidence="11">11167</strain>
    </source>
</reference>
<dbReference type="Gene3D" id="6.10.20.10">
    <property type="entry name" value="Lysine tRNA ligase, stem contact fold domain"/>
    <property type="match status" value="1"/>
</dbReference>
<dbReference type="GO" id="GO:0004824">
    <property type="term" value="F:lysine-tRNA ligase activity"/>
    <property type="evidence" value="ECO:0007669"/>
    <property type="project" value="UniProtKB-UniRule"/>
</dbReference>
<evidence type="ECO:0000256" key="10">
    <source>
        <dbReference type="HAMAP-Rule" id="MF_00177"/>
    </source>
</evidence>
<accession>A0A9D9EAN0</accession>
<evidence type="ECO:0000256" key="6">
    <source>
        <dbReference type="ARBA" id="ARBA00022840"/>
    </source>
</evidence>
<dbReference type="Pfam" id="PF01921">
    <property type="entry name" value="tRNA-synt_1f"/>
    <property type="match status" value="1"/>
</dbReference>
<evidence type="ECO:0000256" key="4">
    <source>
        <dbReference type="ARBA" id="ARBA00022598"/>
    </source>
</evidence>
<evidence type="ECO:0000256" key="2">
    <source>
        <dbReference type="ARBA" id="ARBA00005594"/>
    </source>
</evidence>
<dbReference type="InterPro" id="IPR042078">
    <property type="entry name" value="Lys-tRNA-ligase_SC_fold"/>
</dbReference>
<dbReference type="PANTHER" id="PTHR37940">
    <property type="entry name" value="LYSINE--TRNA LIGASE"/>
    <property type="match status" value="1"/>
</dbReference>
<dbReference type="SUPFAM" id="SSF52374">
    <property type="entry name" value="Nucleotidylyl transferase"/>
    <property type="match status" value="1"/>
</dbReference>
<evidence type="ECO:0000256" key="1">
    <source>
        <dbReference type="ARBA" id="ARBA00004496"/>
    </source>
</evidence>
<evidence type="ECO:0000256" key="5">
    <source>
        <dbReference type="ARBA" id="ARBA00022741"/>
    </source>
</evidence>
<keyword evidence="8 10" id="KW-0030">Aminoacyl-tRNA synthetase</keyword>
<dbReference type="GO" id="GO:0005524">
    <property type="term" value="F:ATP binding"/>
    <property type="evidence" value="ECO:0007669"/>
    <property type="project" value="UniProtKB-UniRule"/>
</dbReference>